<dbReference type="Gene3D" id="3.40.50.300">
    <property type="entry name" value="P-loop containing nucleotide triphosphate hydrolases"/>
    <property type="match status" value="1"/>
</dbReference>
<evidence type="ECO:0000256" key="4">
    <source>
        <dbReference type="ARBA" id="ARBA00023134"/>
    </source>
</evidence>
<dbReference type="Pfam" id="PF00448">
    <property type="entry name" value="SRP54"/>
    <property type="match status" value="1"/>
</dbReference>
<dbReference type="SMART" id="SM00962">
    <property type="entry name" value="SRP54"/>
    <property type="match status" value="1"/>
</dbReference>
<evidence type="ECO:0000259" key="6">
    <source>
        <dbReference type="SMART" id="SM00962"/>
    </source>
</evidence>
<evidence type="ECO:0000256" key="1">
    <source>
        <dbReference type="ARBA" id="ARBA00004413"/>
    </source>
</evidence>
<dbReference type="InterPro" id="IPR000897">
    <property type="entry name" value="SRP54_GTPase_dom"/>
</dbReference>
<comment type="caution">
    <text evidence="7">The sequence shown here is derived from an EMBL/GenBank/DDBJ whole genome shotgun (WGS) entry which is preliminary data.</text>
</comment>
<keyword evidence="8" id="KW-1185">Reference proteome</keyword>
<keyword evidence="3" id="KW-0547">Nucleotide-binding</keyword>
<dbReference type="PANTHER" id="PTHR43134">
    <property type="entry name" value="SIGNAL RECOGNITION PARTICLE RECEPTOR SUBUNIT ALPHA"/>
    <property type="match status" value="1"/>
</dbReference>
<dbReference type="GO" id="GO:0006614">
    <property type="term" value="P:SRP-dependent cotranslational protein targeting to membrane"/>
    <property type="evidence" value="ECO:0007669"/>
    <property type="project" value="InterPro"/>
</dbReference>
<dbReference type="GO" id="GO:0005886">
    <property type="term" value="C:plasma membrane"/>
    <property type="evidence" value="ECO:0007669"/>
    <property type="project" value="UniProtKB-SubCell"/>
</dbReference>
<accession>A0A9X0QZU4</accession>
<evidence type="ECO:0000256" key="3">
    <source>
        <dbReference type="ARBA" id="ARBA00022741"/>
    </source>
</evidence>
<comment type="similarity">
    <text evidence="2">Belongs to the GTP-binding SRP family.</text>
</comment>
<comment type="subcellular location">
    <subcellularLocation>
        <location evidence="1">Cell membrane</location>
        <topology evidence="1">Peripheral membrane protein</topology>
        <orientation evidence="1">Cytoplasmic side</orientation>
    </subcellularLocation>
</comment>
<dbReference type="RefSeq" id="WP_186771867.1">
    <property type="nucleotide sequence ID" value="NZ_JACOMF010000023.1"/>
</dbReference>
<dbReference type="PANTHER" id="PTHR43134:SF3">
    <property type="entry name" value="FLAGELLAR BIOSYNTHESIS PROTEIN FLHF"/>
    <property type="match status" value="1"/>
</dbReference>
<sequence length="302" mass="30100">MRLKLFHASRIAEAMALVRAELGEEAVILETRRTRSGVEVTAALEPAEPVLIPPSPMVVAPAPLARHNLPPALAARLAEGVLAERLAEAIGFAPLPDSAGRPLLLAGPPGGGKTLSCAKLATRAVLCGGAPLVVTTDGARAGAVEQLAAFTRVLGLTLTVAPQPGTLVKALARRSPGQAALIDTAGCDPFDPAAAASLLGLARAADAAIILVLPAGLDVDEASELARGFAALGARHLLPTRLDSTRRLGGVLAAAAAGLALTEAGIGPSAAEGLVGIDAAWLAARLGGAPPAALTAIPEFAA</sequence>
<proteinExistence type="inferred from homology"/>
<dbReference type="GO" id="GO:0005525">
    <property type="term" value="F:GTP binding"/>
    <property type="evidence" value="ECO:0007669"/>
    <property type="project" value="UniProtKB-KW"/>
</dbReference>
<protein>
    <recommendedName>
        <fullName evidence="6">SRP54-type proteins GTP-binding domain-containing protein</fullName>
    </recommendedName>
</protein>
<name>A0A9X0QZU4_9PROT</name>
<dbReference type="GO" id="GO:0005047">
    <property type="term" value="F:signal recognition particle binding"/>
    <property type="evidence" value="ECO:0007669"/>
    <property type="project" value="TreeGrafter"/>
</dbReference>
<dbReference type="SUPFAM" id="SSF52540">
    <property type="entry name" value="P-loop containing nucleoside triphosphate hydrolases"/>
    <property type="match status" value="1"/>
</dbReference>
<feature type="domain" description="SRP54-type proteins GTP-binding" evidence="6">
    <location>
        <begin position="100"/>
        <end position="288"/>
    </location>
</feature>
<organism evidence="7 8">
    <name type="scientific">Siccirubricoccus deserti</name>
    <dbReference type="NCBI Taxonomy" id="2013562"/>
    <lineage>
        <taxon>Bacteria</taxon>
        <taxon>Pseudomonadati</taxon>
        <taxon>Pseudomonadota</taxon>
        <taxon>Alphaproteobacteria</taxon>
        <taxon>Acetobacterales</taxon>
        <taxon>Roseomonadaceae</taxon>
        <taxon>Siccirubricoccus</taxon>
    </lineage>
</organism>
<dbReference type="Proteomes" id="UP000600101">
    <property type="component" value="Unassembled WGS sequence"/>
</dbReference>
<evidence type="ECO:0000313" key="7">
    <source>
        <dbReference type="EMBL" id="MBC4017099.1"/>
    </source>
</evidence>
<keyword evidence="4" id="KW-0342">GTP-binding</keyword>
<evidence type="ECO:0000256" key="2">
    <source>
        <dbReference type="ARBA" id="ARBA00008531"/>
    </source>
</evidence>
<evidence type="ECO:0000313" key="8">
    <source>
        <dbReference type="Proteomes" id="UP000600101"/>
    </source>
</evidence>
<dbReference type="InterPro" id="IPR027417">
    <property type="entry name" value="P-loop_NTPase"/>
</dbReference>
<dbReference type="EMBL" id="JACOMF010000023">
    <property type="protein sequence ID" value="MBC4017099.1"/>
    <property type="molecule type" value="Genomic_DNA"/>
</dbReference>
<dbReference type="GO" id="GO:0003924">
    <property type="term" value="F:GTPase activity"/>
    <property type="evidence" value="ECO:0007669"/>
    <property type="project" value="TreeGrafter"/>
</dbReference>
<gene>
    <name evidence="7" type="ORF">H7965_17435</name>
</gene>
<reference evidence="7" key="1">
    <citation type="submission" date="2020-08" db="EMBL/GenBank/DDBJ databases">
        <authorList>
            <person name="Hu Y."/>
            <person name="Nguyen S.V."/>
            <person name="Li F."/>
            <person name="Fanning S."/>
        </authorList>
    </citation>
    <scope>NUCLEOTIDE SEQUENCE</scope>
    <source>
        <strain evidence="7">SYSU D8009</strain>
    </source>
</reference>
<keyword evidence="5" id="KW-0472">Membrane</keyword>
<dbReference type="AlphaFoldDB" id="A0A9X0QZU4"/>
<evidence type="ECO:0000256" key="5">
    <source>
        <dbReference type="ARBA" id="ARBA00023136"/>
    </source>
</evidence>